<keyword evidence="5 7" id="KW-0786">Thiamine pyrophosphate</keyword>
<dbReference type="GO" id="GO:0000287">
    <property type="term" value="F:magnesium ion binding"/>
    <property type="evidence" value="ECO:0007669"/>
    <property type="project" value="UniProtKB-UniRule"/>
</dbReference>
<dbReference type="EC" id="2.2.1.9" evidence="7"/>
<dbReference type="eggNOG" id="COG1165">
    <property type="taxonomic scope" value="Bacteria"/>
</dbReference>
<dbReference type="CDD" id="cd07037">
    <property type="entry name" value="TPP_PYR_MenD"/>
    <property type="match status" value="1"/>
</dbReference>
<dbReference type="InterPro" id="IPR004433">
    <property type="entry name" value="MenaQ_synth_MenD"/>
</dbReference>
<accession>D0LH49</accession>
<protein>
    <recommendedName>
        <fullName evidence="7">2-succinyl-5-enolpyruvyl-6-hydroxy-3-cyclohexene-1-carboxylate synthase</fullName>
        <shortName evidence="7">SEPHCHC synthase</shortName>
        <ecNumber evidence="7">2.2.1.9</ecNumber>
    </recommendedName>
    <alternativeName>
        <fullName evidence="7">Menaquinone biosynthesis protein MenD</fullName>
    </alternativeName>
</protein>
<evidence type="ECO:0000259" key="10">
    <source>
        <dbReference type="Pfam" id="PF02776"/>
    </source>
</evidence>
<comment type="catalytic activity">
    <reaction evidence="7">
        <text>isochorismate + 2-oxoglutarate + H(+) = 5-enolpyruvoyl-6-hydroxy-2-succinyl-cyclohex-3-ene-1-carboxylate + CO2</text>
        <dbReference type="Rhea" id="RHEA:25593"/>
        <dbReference type="ChEBI" id="CHEBI:15378"/>
        <dbReference type="ChEBI" id="CHEBI:16526"/>
        <dbReference type="ChEBI" id="CHEBI:16810"/>
        <dbReference type="ChEBI" id="CHEBI:29780"/>
        <dbReference type="ChEBI" id="CHEBI:58818"/>
        <dbReference type="EC" id="2.2.1.9"/>
    </reaction>
</comment>
<keyword evidence="6 7" id="KW-0464">Manganese</keyword>
<dbReference type="GO" id="GO:0030145">
    <property type="term" value="F:manganese ion binding"/>
    <property type="evidence" value="ECO:0007669"/>
    <property type="project" value="UniProtKB-UniRule"/>
</dbReference>
<evidence type="ECO:0000256" key="1">
    <source>
        <dbReference type="ARBA" id="ARBA00022428"/>
    </source>
</evidence>
<sequence length="645" mass="66454">MSKRTALPVIGPASAGPQASDPKAGGDGGRAPVRADDAEPAVIQTVWARLFMDSLRRAGVADVVVSPGSRSTPLVFAAEFAGMNCHTIIDERAAGFFALGRAKCTGMPVALLCTSGTAGAHYYPALLEAAHAFVPLIAITADRPSERHGCGSSQTLDQSQLYGGAPRAHIDLGAPTAALKALRALRRKAVQAVATARGPVPGPVHINAPLRKPLEPATARSAADLAMVERGDAVRAETTPQRVAAVASAPAATVELLARACAAAERGVLVCGPMPAHQPELREAVHALAAVTGFPLFTELASQTRTRGATSSRGAVQVCDGFELLLADAAFRRALRPEMVLQIGPAPTAGSFSALLSENPDTVHCVLWPWGWQDPENSADLLVEADVLDTLARLVRALERGRQAPSSRFAQMLASANEMVWRAVDDALAAPPVAAAPVPMGEGQAMRAIGEAVPANAVLVLGNSLPIRTIDTYVPARERTPRVISQRGVSGIDGLIAGAAGAASAGRDPVVLVLGDVSFAHDLGGLAAARPSARGAHPAPLCVVVIDNQGGRIFEQLPVAGEPAALVDAHFLTPPGCDVGAAAAVYGHGYVEASTPATLAEAIAQAVRNRGCTIVHARVQPESAARDRARILSQLRQSLAAAGAE</sequence>
<feature type="domain" description="Thiamine pyrophosphate enzyme N-terminal TPP-binding" evidence="10">
    <location>
        <begin position="48"/>
        <end position="160"/>
    </location>
</feature>
<feature type="region of interest" description="Disordered" evidence="8">
    <location>
        <begin position="1"/>
        <end position="35"/>
    </location>
</feature>
<dbReference type="GO" id="GO:0070204">
    <property type="term" value="F:2-succinyl-5-enolpyruvyl-6-hydroxy-3-cyclohexene-1-carboxylic-acid synthase activity"/>
    <property type="evidence" value="ECO:0007669"/>
    <property type="project" value="UniProtKB-UniRule"/>
</dbReference>
<evidence type="ECO:0000256" key="7">
    <source>
        <dbReference type="HAMAP-Rule" id="MF_01659"/>
    </source>
</evidence>
<reference evidence="11 12" key="1">
    <citation type="journal article" date="2010" name="Stand. Genomic Sci.">
        <title>Complete genome sequence of Haliangium ochraceum type strain (SMP-2).</title>
        <authorList>
            <consortium name="US DOE Joint Genome Institute (JGI-PGF)"/>
            <person name="Ivanova N."/>
            <person name="Daum C."/>
            <person name="Lang E."/>
            <person name="Abt B."/>
            <person name="Kopitz M."/>
            <person name="Saunders E."/>
            <person name="Lapidus A."/>
            <person name="Lucas S."/>
            <person name="Glavina Del Rio T."/>
            <person name="Nolan M."/>
            <person name="Tice H."/>
            <person name="Copeland A."/>
            <person name="Cheng J.F."/>
            <person name="Chen F."/>
            <person name="Bruce D."/>
            <person name="Goodwin L."/>
            <person name="Pitluck S."/>
            <person name="Mavromatis K."/>
            <person name="Pati A."/>
            <person name="Mikhailova N."/>
            <person name="Chen A."/>
            <person name="Palaniappan K."/>
            <person name="Land M."/>
            <person name="Hauser L."/>
            <person name="Chang Y.J."/>
            <person name="Jeffries C.D."/>
            <person name="Detter J.C."/>
            <person name="Brettin T."/>
            <person name="Rohde M."/>
            <person name="Goker M."/>
            <person name="Bristow J."/>
            <person name="Markowitz V."/>
            <person name="Eisen J.A."/>
            <person name="Hugenholtz P."/>
            <person name="Kyrpides N.C."/>
            <person name="Klenk H.P."/>
        </authorList>
    </citation>
    <scope>NUCLEOTIDE SEQUENCE [LARGE SCALE GENOMIC DNA]</scope>
    <source>
        <strain evidence="12">DSM 14365 / CIP 107738 / JCM 11303 / AJ 13395 / SMP-2</strain>
    </source>
</reference>
<keyword evidence="3 7" id="KW-0479">Metal-binding</keyword>
<dbReference type="STRING" id="502025.Hoch_5717"/>
<dbReference type="CDD" id="cd02009">
    <property type="entry name" value="TPP_SHCHC_synthase"/>
    <property type="match status" value="1"/>
</dbReference>
<dbReference type="OrthoDB" id="9791859at2"/>
<dbReference type="HAMAP" id="MF_01659">
    <property type="entry name" value="MenD"/>
    <property type="match status" value="1"/>
</dbReference>
<dbReference type="GO" id="GO:0030976">
    <property type="term" value="F:thiamine pyrophosphate binding"/>
    <property type="evidence" value="ECO:0007669"/>
    <property type="project" value="UniProtKB-UniRule"/>
</dbReference>
<dbReference type="Gene3D" id="3.40.50.970">
    <property type="match status" value="2"/>
</dbReference>
<dbReference type="KEGG" id="hoh:Hoch_5717"/>
<comment type="cofactor">
    <cofactor evidence="7">
        <name>thiamine diphosphate</name>
        <dbReference type="ChEBI" id="CHEBI:58937"/>
    </cofactor>
    <text evidence="7">Binds 1 thiamine pyrophosphate per subunit.</text>
</comment>
<evidence type="ECO:0000256" key="8">
    <source>
        <dbReference type="SAM" id="MobiDB-lite"/>
    </source>
</evidence>
<dbReference type="InterPro" id="IPR011766">
    <property type="entry name" value="TPP_enzyme_TPP-bd"/>
</dbReference>
<evidence type="ECO:0000259" key="9">
    <source>
        <dbReference type="Pfam" id="PF02775"/>
    </source>
</evidence>
<evidence type="ECO:0000256" key="6">
    <source>
        <dbReference type="ARBA" id="ARBA00023211"/>
    </source>
</evidence>
<name>D0LH49_HALO1</name>
<comment type="pathway">
    <text evidence="7">Quinol/quinone metabolism; 1,4-dihydroxy-2-naphthoate biosynthesis; 1,4-dihydroxy-2-naphthoate from chorismate: step 2/7.</text>
</comment>
<dbReference type="HOGENOM" id="CLU_006051_3_0_7"/>
<evidence type="ECO:0000256" key="2">
    <source>
        <dbReference type="ARBA" id="ARBA00022679"/>
    </source>
</evidence>
<dbReference type="Pfam" id="PF02776">
    <property type="entry name" value="TPP_enzyme_N"/>
    <property type="match status" value="1"/>
</dbReference>
<keyword evidence="12" id="KW-1185">Reference proteome</keyword>
<dbReference type="PANTHER" id="PTHR42916:SF1">
    <property type="entry name" value="PROTEIN PHYLLO, CHLOROPLASTIC"/>
    <property type="match status" value="1"/>
</dbReference>
<evidence type="ECO:0000256" key="4">
    <source>
        <dbReference type="ARBA" id="ARBA00022842"/>
    </source>
</evidence>
<keyword evidence="2 7" id="KW-0808">Transferase</keyword>
<keyword evidence="1 7" id="KW-0474">Menaquinone biosynthesis</keyword>
<comment type="function">
    <text evidence="7">Catalyzes the thiamine diphosphate-dependent decarboxylation of 2-oxoglutarate and the subsequent addition of the resulting succinic semialdehyde-thiamine pyrophosphate anion to isochorismate to yield 2-succinyl-5-enolpyruvyl-6-hydroxy-3-cyclohexene-1-carboxylate (SEPHCHC).</text>
</comment>
<dbReference type="InterPro" id="IPR029061">
    <property type="entry name" value="THDP-binding"/>
</dbReference>
<dbReference type="UniPathway" id="UPA00079"/>
<feature type="domain" description="Thiamine pyrophosphate enzyme TPP-binding" evidence="9">
    <location>
        <begin position="478"/>
        <end position="616"/>
    </location>
</feature>
<dbReference type="Pfam" id="PF02775">
    <property type="entry name" value="TPP_enzyme_C"/>
    <property type="match status" value="1"/>
</dbReference>
<proteinExistence type="inferred from homology"/>
<dbReference type="UniPathway" id="UPA01057">
    <property type="reaction ID" value="UER00164"/>
</dbReference>
<dbReference type="InterPro" id="IPR012001">
    <property type="entry name" value="Thiamin_PyroP_enz_TPP-bd_dom"/>
</dbReference>
<keyword evidence="4 7" id="KW-0460">Magnesium</keyword>
<dbReference type="AlphaFoldDB" id="D0LH49"/>
<comment type="similarity">
    <text evidence="7">Belongs to the TPP enzyme family. MenD subfamily.</text>
</comment>
<dbReference type="SUPFAM" id="SSF52467">
    <property type="entry name" value="DHS-like NAD/FAD-binding domain"/>
    <property type="match status" value="1"/>
</dbReference>
<dbReference type="SUPFAM" id="SSF52518">
    <property type="entry name" value="Thiamin diphosphate-binding fold (THDP-binding)"/>
    <property type="match status" value="2"/>
</dbReference>
<dbReference type="PANTHER" id="PTHR42916">
    <property type="entry name" value="2-SUCCINYL-5-ENOLPYRUVYL-6-HYDROXY-3-CYCLOHEXENE-1-CARBOXYLATE SYNTHASE"/>
    <property type="match status" value="1"/>
</dbReference>
<dbReference type="Gene3D" id="3.40.50.1220">
    <property type="entry name" value="TPP-binding domain"/>
    <property type="match status" value="1"/>
</dbReference>
<evidence type="ECO:0000313" key="12">
    <source>
        <dbReference type="Proteomes" id="UP000001880"/>
    </source>
</evidence>
<evidence type="ECO:0000256" key="3">
    <source>
        <dbReference type="ARBA" id="ARBA00022723"/>
    </source>
</evidence>
<comment type="pathway">
    <text evidence="7">Quinol/quinone metabolism; menaquinone biosynthesis.</text>
</comment>
<evidence type="ECO:0000313" key="11">
    <source>
        <dbReference type="EMBL" id="ACY18194.1"/>
    </source>
</evidence>
<dbReference type="RefSeq" id="WP_012830786.1">
    <property type="nucleotide sequence ID" value="NC_013440.1"/>
</dbReference>
<dbReference type="EMBL" id="CP001804">
    <property type="protein sequence ID" value="ACY18194.1"/>
    <property type="molecule type" value="Genomic_DNA"/>
</dbReference>
<evidence type="ECO:0000256" key="5">
    <source>
        <dbReference type="ARBA" id="ARBA00023052"/>
    </source>
</evidence>
<dbReference type="InterPro" id="IPR029035">
    <property type="entry name" value="DHS-like_NAD/FAD-binding_dom"/>
</dbReference>
<organism evidence="11 12">
    <name type="scientific">Haliangium ochraceum (strain DSM 14365 / JCM 11303 / SMP-2)</name>
    <dbReference type="NCBI Taxonomy" id="502025"/>
    <lineage>
        <taxon>Bacteria</taxon>
        <taxon>Pseudomonadati</taxon>
        <taxon>Myxococcota</taxon>
        <taxon>Polyangia</taxon>
        <taxon>Haliangiales</taxon>
        <taxon>Kofleriaceae</taxon>
        <taxon>Haliangium</taxon>
    </lineage>
</organism>
<dbReference type="Proteomes" id="UP000001880">
    <property type="component" value="Chromosome"/>
</dbReference>
<dbReference type="NCBIfam" id="TIGR00173">
    <property type="entry name" value="menD"/>
    <property type="match status" value="1"/>
</dbReference>
<gene>
    <name evidence="7" type="primary">menD</name>
    <name evidence="11" type="ordered locus">Hoch_5717</name>
</gene>
<comment type="cofactor">
    <cofactor evidence="7">
        <name>Mg(2+)</name>
        <dbReference type="ChEBI" id="CHEBI:18420"/>
    </cofactor>
    <cofactor evidence="7">
        <name>Mn(2+)</name>
        <dbReference type="ChEBI" id="CHEBI:29035"/>
    </cofactor>
</comment>
<dbReference type="GO" id="GO:0009234">
    <property type="term" value="P:menaquinone biosynthetic process"/>
    <property type="evidence" value="ECO:0007669"/>
    <property type="project" value="UniProtKB-UniRule"/>
</dbReference>
<comment type="subunit">
    <text evidence="7">Homodimer.</text>
</comment>